<evidence type="ECO:0000313" key="2">
    <source>
        <dbReference type="Proteomes" id="UP000306697"/>
    </source>
</evidence>
<dbReference type="Proteomes" id="UP000306697">
    <property type="component" value="Unassembled WGS sequence"/>
</dbReference>
<reference evidence="1 2" key="1">
    <citation type="submission" date="2019-04" db="EMBL/GenBank/DDBJ databases">
        <title>Genome Announcement To Ensure Probiotic Safety of Bifidobacterium longum subsp infantis UBBI-01.</title>
        <authorList>
            <person name="Sulthana A."/>
            <person name="Lakshmi S.G."/>
            <person name="Madempudi R.S."/>
        </authorList>
    </citation>
    <scope>NUCLEOTIDE SEQUENCE [LARGE SCALE GENOMIC DNA]</scope>
    <source>
        <strain evidence="1 2">UBBI-01</strain>
    </source>
</reference>
<dbReference type="Pfam" id="PF14386">
    <property type="entry name" value="DUF4417"/>
    <property type="match status" value="1"/>
</dbReference>
<dbReference type="AlphaFoldDB" id="A0A4S5BHG0"/>
<proteinExistence type="predicted"/>
<comment type="caution">
    <text evidence="1">The sequence shown here is derived from an EMBL/GenBank/DDBJ whole genome shotgun (WGS) entry which is preliminary data.</text>
</comment>
<accession>A0A4S5BHG0</accession>
<dbReference type="EMBL" id="SSWL01000004">
    <property type="protein sequence ID" value="THJ29971.1"/>
    <property type="molecule type" value="Genomic_DNA"/>
</dbReference>
<name>A0A4S5BHG0_BIFLI</name>
<protein>
    <submittedName>
        <fullName evidence="1">DUF4417 domain-containing protein</fullName>
    </submittedName>
</protein>
<evidence type="ECO:0000313" key="1">
    <source>
        <dbReference type="EMBL" id="THJ29971.1"/>
    </source>
</evidence>
<sequence length="270" mass="31194">MVRGNLAHSHAPAGGAMMMLDRNTPSWHFQRGKFRIRPEIHRTTMKGWCPMSTRRNIADDGFAPWLLEGALLDHGYPRIKPLPSTVPMPRDLVPFDKRNKTTNRHAFIHFYEDDTRFRALAANPDRYIPKLREFDGVIAPDFSLYWNAPLPVLQANVYRSRIIGHYFQRVGLPVVPNVRWGDERTFDFCFRGIAQHSMVAISTVGCISSRKEKQLFSSGLDAMMTALKPSRVIVNGIMPAEVFGQYWEDAEFRTYASWTHRTKEHRYGNR</sequence>
<dbReference type="InterPro" id="IPR025530">
    <property type="entry name" value="DUF4417"/>
</dbReference>
<gene>
    <name evidence="1" type="ORF">E6L38_03095</name>
</gene>
<organism evidence="1 2">
    <name type="scientific">Bifidobacterium longum subsp. infantis</name>
    <dbReference type="NCBI Taxonomy" id="1682"/>
    <lineage>
        <taxon>Bacteria</taxon>
        <taxon>Bacillati</taxon>
        <taxon>Actinomycetota</taxon>
        <taxon>Actinomycetes</taxon>
        <taxon>Bifidobacteriales</taxon>
        <taxon>Bifidobacteriaceae</taxon>
        <taxon>Bifidobacterium</taxon>
    </lineage>
</organism>